<dbReference type="RefSeq" id="WP_204464017.1">
    <property type="nucleotide sequence ID" value="NZ_JAFBCV010000001.1"/>
</dbReference>
<protein>
    <submittedName>
        <fullName evidence="2">NO-binding membrane sensor protein with MHYT domain</fullName>
    </submittedName>
</protein>
<proteinExistence type="predicted"/>
<name>A0ABS2SNQ5_9BACI</name>
<gene>
    <name evidence="2" type="ORF">JOC54_000383</name>
</gene>
<comment type="caution">
    <text evidence="2">The sequence shown here is derived from an EMBL/GenBank/DDBJ whole genome shotgun (WGS) entry which is preliminary data.</text>
</comment>
<evidence type="ECO:0000313" key="3">
    <source>
        <dbReference type="Proteomes" id="UP001179280"/>
    </source>
</evidence>
<keyword evidence="3" id="KW-1185">Reference proteome</keyword>
<organism evidence="2 3">
    <name type="scientific">Shouchella xiaoxiensis</name>
    <dbReference type="NCBI Taxonomy" id="766895"/>
    <lineage>
        <taxon>Bacteria</taxon>
        <taxon>Bacillati</taxon>
        <taxon>Bacillota</taxon>
        <taxon>Bacilli</taxon>
        <taxon>Bacillales</taxon>
        <taxon>Bacillaceae</taxon>
        <taxon>Shouchella</taxon>
    </lineage>
</organism>
<reference evidence="2" key="1">
    <citation type="submission" date="2021-01" db="EMBL/GenBank/DDBJ databases">
        <title>Genomic Encyclopedia of Type Strains, Phase IV (KMG-IV): sequencing the most valuable type-strain genomes for metagenomic binning, comparative biology and taxonomic classification.</title>
        <authorList>
            <person name="Goeker M."/>
        </authorList>
    </citation>
    <scope>NUCLEOTIDE SEQUENCE</scope>
    <source>
        <strain evidence="2">DSM 21943</strain>
    </source>
</reference>
<keyword evidence="1" id="KW-1133">Transmembrane helix</keyword>
<evidence type="ECO:0000256" key="1">
    <source>
        <dbReference type="SAM" id="Phobius"/>
    </source>
</evidence>
<accession>A0ABS2SNQ5</accession>
<feature type="transmembrane region" description="Helical" evidence="1">
    <location>
        <begin position="20"/>
        <end position="41"/>
    </location>
</feature>
<keyword evidence="1" id="KW-0812">Transmembrane</keyword>
<dbReference type="Proteomes" id="UP001179280">
    <property type="component" value="Unassembled WGS sequence"/>
</dbReference>
<dbReference type="EMBL" id="JAFBCV010000001">
    <property type="protein sequence ID" value="MBM7837152.1"/>
    <property type="molecule type" value="Genomic_DNA"/>
</dbReference>
<keyword evidence="1" id="KW-0472">Membrane</keyword>
<sequence>MTDVFLDFMLGPMRGIGTFYYEHQMIFNSIVVGVAAVALFLKRKAKQQKEQA</sequence>
<evidence type="ECO:0000313" key="2">
    <source>
        <dbReference type="EMBL" id="MBM7837152.1"/>
    </source>
</evidence>